<evidence type="ECO:0000313" key="2">
    <source>
        <dbReference type="Proteomes" id="UP000284049"/>
    </source>
</evidence>
<sequence length="69" mass="8105">MPAPPKTCTTRYLRSEVHLIFLHTYDRLHLADGFAFPAKPFDQAIFDRADRRVHSLFLEATTFHHFMSD</sequence>
<organism evidence="1 2">
    <name type="scientific">Pseudomonas brassicacearum</name>
    <dbReference type="NCBI Taxonomy" id="930166"/>
    <lineage>
        <taxon>Bacteria</taxon>
        <taxon>Pseudomonadati</taxon>
        <taxon>Pseudomonadota</taxon>
        <taxon>Gammaproteobacteria</taxon>
        <taxon>Pseudomonadales</taxon>
        <taxon>Pseudomonadaceae</taxon>
        <taxon>Pseudomonas</taxon>
    </lineage>
</organism>
<gene>
    <name evidence="1" type="ORF">BK652_03150</name>
</gene>
<protein>
    <submittedName>
        <fullName evidence="1">Uncharacterized protein</fullName>
    </submittedName>
</protein>
<proteinExistence type="predicted"/>
<evidence type="ECO:0000313" key="1">
    <source>
        <dbReference type="EMBL" id="ROM87180.1"/>
    </source>
</evidence>
<name>A0A423GHB9_9PSED</name>
<dbReference type="Proteomes" id="UP000284049">
    <property type="component" value="Unassembled WGS sequence"/>
</dbReference>
<dbReference type="EMBL" id="MOBC01000002">
    <property type="protein sequence ID" value="ROM87180.1"/>
    <property type="molecule type" value="Genomic_DNA"/>
</dbReference>
<dbReference type="AlphaFoldDB" id="A0A423GHB9"/>
<accession>A0A423GHB9</accession>
<reference evidence="1 2" key="1">
    <citation type="submission" date="2016-10" db="EMBL/GenBank/DDBJ databases">
        <title>Comparative genome analysis of multiple Pseudomonas spp. focuses on biocontrol and plant growth promoting traits.</title>
        <authorList>
            <person name="Tao X.-Y."/>
            <person name="Taylor C.G."/>
        </authorList>
    </citation>
    <scope>NUCLEOTIDE SEQUENCE [LARGE SCALE GENOMIC DNA]</scope>
    <source>
        <strain evidence="1 2">Wood3</strain>
    </source>
</reference>
<comment type="caution">
    <text evidence="1">The sequence shown here is derived from an EMBL/GenBank/DDBJ whole genome shotgun (WGS) entry which is preliminary data.</text>
</comment>